<keyword evidence="3" id="KW-0732">Signal</keyword>
<feature type="domain" description="SpaA-like prealbumin fold" evidence="5">
    <location>
        <begin position="1064"/>
        <end position="1158"/>
    </location>
</feature>
<evidence type="ECO:0000259" key="5">
    <source>
        <dbReference type="Pfam" id="PF19403"/>
    </source>
</evidence>
<evidence type="ECO:0000313" key="7">
    <source>
        <dbReference type="EMBL" id="XBH22049.1"/>
    </source>
</evidence>
<evidence type="ECO:0000259" key="4">
    <source>
        <dbReference type="Pfam" id="PF17802"/>
    </source>
</evidence>
<feature type="domain" description="SpaA-like prealbumin fold" evidence="6">
    <location>
        <begin position="705"/>
        <end position="825"/>
    </location>
</feature>
<name>A0AAU7DWG0_9MICO</name>
<feature type="domain" description="SpaA-like prealbumin fold" evidence="4">
    <location>
        <begin position="1167"/>
        <end position="1249"/>
    </location>
</feature>
<dbReference type="InterPro" id="IPR048834">
    <property type="entry name" value="SpaA_pre-album"/>
</dbReference>
<protein>
    <submittedName>
        <fullName evidence="7">SpaA isopeptide-forming pilin-related protein</fullName>
    </submittedName>
</protein>
<dbReference type="InterPro" id="IPR013783">
    <property type="entry name" value="Ig-like_fold"/>
</dbReference>
<evidence type="ECO:0000256" key="1">
    <source>
        <dbReference type="SAM" id="MobiDB-lite"/>
    </source>
</evidence>
<feature type="region of interest" description="Disordered" evidence="1">
    <location>
        <begin position="72"/>
        <end position="120"/>
    </location>
</feature>
<dbReference type="Pfam" id="PF19403">
    <property type="entry name" value="SpaA_2"/>
    <property type="match status" value="1"/>
</dbReference>
<evidence type="ECO:0000259" key="6">
    <source>
        <dbReference type="Pfam" id="PF20674"/>
    </source>
</evidence>
<accession>A0AAU7DWG0</accession>
<sequence length="1324" mass="137470">MTALFVFALVVGTTGMAVGASEAPAQEPVTTALVSAAVEEPEAEPVAVVEETAEAAEAEPIPLDLAPAAPAAPAKAAAASEAKPATQSKSAKPQQQQQAPAASVQSQPAVDGESAAGDSTPQAVVVPDVVEPGVAALRWAVTTAEGVNQTDTSFEIQGPGGTDVNDDAQWTTGLAATVKDFTGQENYSGLDLDPAAGVFEVAQLVSDDDSAVTEQIEADQAYRVRPTEAPEGIAVGNDADWQPSTGAVDPKSEIDSYLLTTTISQEVTGGQDGTGDESDLGLQPGPQSLQAAPPEFGTLAAGPDGAAAPYLYWSVKDQDGNPAGGTSFRVSHLVSSRLGAWTWSGDANSRVVEDCVSAPKPCPAGSLDKDPDPGEFLITQYQESQTGGNTVVFGNNYRIRPNGVPVGTTWTSATGWKTINGTNNNTAAWSNSAGQTHNFGAFNVKSPTLLTPTCAAGYVYSIAGNGQMRQVSPNNVVTAFGAPGASGEFNGLGIGADGSQIYSFTRSDQTATIQKYDVSTGQWTSTGKSVTTGSGQNISAWVAGGVDLSTGDYYFGGFGTKVISWSNWTVFHIWKYNPGTNTISYSGYARVINSTSGTSNGDLAFNSSGDMLVVRGSGTSVRIVSINAVSLASANGGELAAASSVDKSGVSSSVNGIAFDAAGKGFLGNGTTVTQYNMPGWQNGVSKTTSLSDSTDLAGCSSPATIALYKNVNGERVRITDQFKLNLNTVPASTLETVTTQGTDTGVQSQNIGPLPTARGTKFTFNEQFVGSGNASADYVSKWVCTIDGQLLSRSDTTTGATGTSGTVTIPATGDAVVCTITNAPLVANVTVHKEINTVANPSVWTPKSGWPVGVAVTSFDNPTVTPQDPTQNTGPTGDASWKIRFADQNHSANLSISEGTDTPGYEFESGVCTVWDLNGALTSTVEIEDPASTPIPGVKAGDKVDCTFRNKEVPVSIVVKKQWVVNGGNPIAHDEQDVSLGATLKLDDVETPWGSVIGSRSVGETINVSEQSTIETEQCTLTASTISGPGLTGEVSIKDAPVDVELELGENAYMVTNSLDCVQELTLTKVVDNSFEGTLLPDDWSLAPADWNQKLVATSGGTEYKFDSGETINVPEGTFTLSELDQPGYQFVSLVCGDETITDSTIEIGFAQAIECTFTNKIAPGSVIWQKVDAAVPANLLGQSEWSLTGPDGTEFLSGPIIDCVEATSGECSGPDQNHQAGKFALSGLPWGVYTLTETKAPPGYVLPIQNSRDFIIGPDNIGENIRMHWDFDKIVNEQQEGMSLPLTGGLGTQIFILIGGSALAASLGITAMRRRKGATETV</sequence>
<dbReference type="EMBL" id="CP146203">
    <property type="protein sequence ID" value="XBH22049.1"/>
    <property type="molecule type" value="Genomic_DNA"/>
</dbReference>
<evidence type="ECO:0000256" key="3">
    <source>
        <dbReference type="SAM" id="SignalP"/>
    </source>
</evidence>
<reference evidence="7" key="1">
    <citation type="submission" date="2024-02" db="EMBL/GenBank/DDBJ databases">
        <title>Tomenella chthoni gen. nov. sp. nov., a member of the family Jonesiaceae isolated from bat guano.</title>
        <authorList>
            <person name="Miller S.L."/>
            <person name="King J."/>
            <person name="Sankaranarayanan K."/>
            <person name="Lawson P.A."/>
        </authorList>
    </citation>
    <scope>NUCLEOTIDE SEQUENCE</scope>
    <source>
        <strain evidence="7">BS-20</strain>
    </source>
</reference>
<evidence type="ECO:0000256" key="2">
    <source>
        <dbReference type="SAM" id="Phobius"/>
    </source>
</evidence>
<dbReference type="InterPro" id="IPR045826">
    <property type="entry name" value="SpaA_PFL_dom_2"/>
</dbReference>
<proteinExistence type="predicted"/>
<organism evidence="7">
    <name type="scientific">Jonesiaceae bacterium BS-20</name>
    <dbReference type="NCBI Taxonomy" id="3120821"/>
    <lineage>
        <taxon>Bacteria</taxon>
        <taxon>Bacillati</taxon>
        <taxon>Actinomycetota</taxon>
        <taxon>Actinomycetes</taxon>
        <taxon>Micrococcales</taxon>
        <taxon>Jonesiaceae</taxon>
    </lineage>
</organism>
<gene>
    <name evidence="7" type="ORF">V5R04_02120</name>
</gene>
<dbReference type="Gene3D" id="2.60.40.10">
    <property type="entry name" value="Immunoglobulins"/>
    <property type="match status" value="1"/>
</dbReference>
<keyword evidence="2" id="KW-0472">Membrane</keyword>
<dbReference type="NCBIfam" id="TIGR01167">
    <property type="entry name" value="LPXTG_anchor"/>
    <property type="match status" value="1"/>
</dbReference>
<feature type="transmembrane region" description="Helical" evidence="2">
    <location>
        <begin position="1292"/>
        <end position="1311"/>
    </location>
</feature>
<dbReference type="GO" id="GO:0005975">
    <property type="term" value="P:carbohydrate metabolic process"/>
    <property type="evidence" value="ECO:0007669"/>
    <property type="project" value="UniProtKB-ARBA"/>
</dbReference>
<feature type="compositionally biased region" description="Low complexity" evidence="1">
    <location>
        <begin position="72"/>
        <end position="110"/>
    </location>
</feature>
<dbReference type="Pfam" id="PF17802">
    <property type="entry name" value="SpaA"/>
    <property type="match status" value="1"/>
</dbReference>
<feature type="chain" id="PRO_5043616250" evidence="3">
    <location>
        <begin position="20"/>
        <end position="1324"/>
    </location>
</feature>
<dbReference type="SUPFAM" id="SSF63829">
    <property type="entry name" value="Calcium-dependent phosphotriesterase"/>
    <property type="match status" value="1"/>
</dbReference>
<feature type="signal peptide" evidence="3">
    <location>
        <begin position="1"/>
        <end position="19"/>
    </location>
</feature>
<dbReference type="Pfam" id="PF20674">
    <property type="entry name" value="SpaA_3"/>
    <property type="match status" value="1"/>
</dbReference>
<keyword evidence="2" id="KW-1133">Transmembrane helix</keyword>
<keyword evidence="2" id="KW-0812">Transmembrane</keyword>
<dbReference type="InterPro" id="IPR041033">
    <property type="entry name" value="SpaA_PFL_dom_1"/>
</dbReference>